<proteinExistence type="predicted"/>
<reference evidence="2" key="1">
    <citation type="submission" date="2018-01" db="EMBL/GenBank/DDBJ databases">
        <title>An insight into the sialome of Amazonian anophelines.</title>
        <authorList>
            <person name="Ribeiro J.M."/>
            <person name="Scarpassa V."/>
            <person name="Calvo E."/>
        </authorList>
    </citation>
    <scope>NUCLEOTIDE SEQUENCE</scope>
</reference>
<dbReference type="EMBL" id="GGFL01012177">
    <property type="protein sequence ID" value="MBW76355.1"/>
    <property type="molecule type" value="Transcribed_RNA"/>
</dbReference>
<feature type="transmembrane region" description="Helical" evidence="1">
    <location>
        <begin position="53"/>
        <end position="75"/>
    </location>
</feature>
<organism evidence="2">
    <name type="scientific">Anopheles darlingi</name>
    <name type="common">Mosquito</name>
    <dbReference type="NCBI Taxonomy" id="43151"/>
    <lineage>
        <taxon>Eukaryota</taxon>
        <taxon>Metazoa</taxon>
        <taxon>Ecdysozoa</taxon>
        <taxon>Arthropoda</taxon>
        <taxon>Hexapoda</taxon>
        <taxon>Insecta</taxon>
        <taxon>Pterygota</taxon>
        <taxon>Neoptera</taxon>
        <taxon>Endopterygota</taxon>
        <taxon>Diptera</taxon>
        <taxon>Nematocera</taxon>
        <taxon>Culicoidea</taxon>
        <taxon>Culicidae</taxon>
        <taxon>Anophelinae</taxon>
        <taxon>Anopheles</taxon>
    </lineage>
</organism>
<keyword evidence="1" id="KW-1133">Transmembrane helix</keyword>
<evidence type="ECO:0000256" key="1">
    <source>
        <dbReference type="SAM" id="Phobius"/>
    </source>
</evidence>
<keyword evidence="1" id="KW-0812">Transmembrane</keyword>
<protein>
    <submittedName>
        <fullName evidence="2">Uncharacterized protein</fullName>
    </submittedName>
</protein>
<evidence type="ECO:0000313" key="2">
    <source>
        <dbReference type="EMBL" id="MBW76355.1"/>
    </source>
</evidence>
<dbReference type="AlphaFoldDB" id="A0A2M4DFP5"/>
<sequence>MLFVLKNGNIFAKFLLIVHTLCICSPIASSRIALWPSFFFSGIMSKYCIVNFISLSSLLLRIVLCCMLVTCPFRFQMGGNIAFKRVVCVVWD</sequence>
<name>A0A2M4DFP5_ANODA</name>
<accession>A0A2M4DFP5</accession>
<keyword evidence="1" id="KW-0472">Membrane</keyword>